<evidence type="ECO:0000313" key="3">
    <source>
        <dbReference type="EMBL" id="MFD1316303.1"/>
    </source>
</evidence>
<evidence type="ECO:0000259" key="2">
    <source>
        <dbReference type="Pfam" id="PF13354"/>
    </source>
</evidence>
<dbReference type="InterPro" id="IPR012338">
    <property type="entry name" value="Beta-lactam/transpept-like"/>
</dbReference>
<sequence>MKKPILFLLVFYSILFSFAQDQKDQFIQDFLIQNLDSLGKDIVENPQKYRLQIIYTQIDRDKNNLPSFQTHHFRTELKEYFYPASTVKLFASALSLEKINQLNIKALDKYDIMLTDSVYKGQTAVKVDTTAENGFPSIAHYIKKILVTSDNDAYNRLYEFLGQKDFNNKLKAKGFDDVRITHRLSISLSQDENKHTNPVRFIDRKSNKPLFTQNAQFSQQDFTKPSDIFLGKAYLKGDELINTPMNFKDKNAASLVDLHQLLLRLIFHEKFKTTEQFDLTETDYHFLLQYMSQLPRETVFPDYSQIPDNYCKFLMFGDKDDEEIPNHIRVFNKIGDAYGFTIDNAYIIDLKNNIEFALSAVIYTNDNETLNDGEYEYKETAWPFMGVLGRAFYRYELDRKREFTPDLTKFKFNYDK</sequence>
<dbReference type="Gene3D" id="3.40.710.10">
    <property type="entry name" value="DD-peptidase/beta-lactamase superfamily"/>
    <property type="match status" value="1"/>
</dbReference>
<dbReference type="GO" id="GO:0016787">
    <property type="term" value="F:hydrolase activity"/>
    <property type="evidence" value="ECO:0007669"/>
    <property type="project" value="UniProtKB-KW"/>
</dbReference>
<keyword evidence="1" id="KW-0732">Signal</keyword>
<organism evidence="3 4">
    <name type="scientific">Namhaeicola litoreus</name>
    <dbReference type="NCBI Taxonomy" id="1052145"/>
    <lineage>
        <taxon>Bacteria</taxon>
        <taxon>Pseudomonadati</taxon>
        <taxon>Bacteroidota</taxon>
        <taxon>Flavobacteriia</taxon>
        <taxon>Flavobacteriales</taxon>
        <taxon>Flavobacteriaceae</taxon>
        <taxon>Namhaeicola</taxon>
    </lineage>
</organism>
<dbReference type="RefSeq" id="WP_377179153.1">
    <property type="nucleotide sequence ID" value="NZ_JBHTMY010000003.1"/>
</dbReference>
<evidence type="ECO:0000313" key="4">
    <source>
        <dbReference type="Proteomes" id="UP001597201"/>
    </source>
</evidence>
<keyword evidence="3" id="KW-0378">Hydrolase</keyword>
<gene>
    <name evidence="3" type="ORF">ACFQ39_11800</name>
</gene>
<evidence type="ECO:0000256" key="1">
    <source>
        <dbReference type="SAM" id="SignalP"/>
    </source>
</evidence>
<dbReference type="InterPro" id="IPR045155">
    <property type="entry name" value="Beta-lactam_cat"/>
</dbReference>
<dbReference type="EMBL" id="JBHTMY010000003">
    <property type="protein sequence ID" value="MFD1316303.1"/>
    <property type="molecule type" value="Genomic_DNA"/>
</dbReference>
<protein>
    <submittedName>
        <fullName evidence="3">Serine hydrolase</fullName>
    </submittedName>
</protein>
<dbReference type="Proteomes" id="UP001597201">
    <property type="component" value="Unassembled WGS sequence"/>
</dbReference>
<dbReference type="Pfam" id="PF13354">
    <property type="entry name" value="Beta-lactamase2"/>
    <property type="match status" value="1"/>
</dbReference>
<feature type="chain" id="PRO_5046440268" evidence="1">
    <location>
        <begin position="20"/>
        <end position="416"/>
    </location>
</feature>
<name>A0ABW3Y6T9_9FLAO</name>
<accession>A0ABW3Y6T9</accession>
<dbReference type="SUPFAM" id="SSF56601">
    <property type="entry name" value="beta-lactamase/transpeptidase-like"/>
    <property type="match status" value="1"/>
</dbReference>
<comment type="caution">
    <text evidence="3">The sequence shown here is derived from an EMBL/GenBank/DDBJ whole genome shotgun (WGS) entry which is preliminary data.</text>
</comment>
<proteinExistence type="predicted"/>
<feature type="domain" description="Beta-lactamase class A catalytic" evidence="2">
    <location>
        <begin position="77"/>
        <end position="359"/>
    </location>
</feature>
<feature type="signal peptide" evidence="1">
    <location>
        <begin position="1"/>
        <end position="19"/>
    </location>
</feature>
<reference evidence="4" key="1">
    <citation type="journal article" date="2019" name="Int. J. Syst. Evol. Microbiol.">
        <title>The Global Catalogue of Microorganisms (GCM) 10K type strain sequencing project: providing services to taxonomists for standard genome sequencing and annotation.</title>
        <authorList>
            <consortium name="The Broad Institute Genomics Platform"/>
            <consortium name="The Broad Institute Genome Sequencing Center for Infectious Disease"/>
            <person name="Wu L."/>
            <person name="Ma J."/>
        </authorList>
    </citation>
    <scope>NUCLEOTIDE SEQUENCE [LARGE SCALE GENOMIC DNA]</scope>
    <source>
        <strain evidence="4">CCUG 61485</strain>
    </source>
</reference>
<keyword evidence="4" id="KW-1185">Reference proteome</keyword>